<gene>
    <name evidence="3" type="ORF">TPR58_11440</name>
</gene>
<dbReference type="EMBL" id="JBDIZK010000006">
    <property type="protein sequence ID" value="MEN3747783.1"/>
    <property type="molecule type" value="Genomic_DNA"/>
</dbReference>
<organism evidence="3 4">
    <name type="scientific">Sphingomonas rustica</name>
    <dbReference type="NCBI Taxonomy" id="3103142"/>
    <lineage>
        <taxon>Bacteria</taxon>
        <taxon>Pseudomonadati</taxon>
        <taxon>Pseudomonadota</taxon>
        <taxon>Alphaproteobacteria</taxon>
        <taxon>Sphingomonadales</taxon>
        <taxon>Sphingomonadaceae</taxon>
        <taxon>Sphingomonas</taxon>
    </lineage>
</organism>
<reference evidence="3 4" key="1">
    <citation type="submission" date="2024-05" db="EMBL/GenBank/DDBJ databases">
        <title>Sphingomonas sp. HF-S3 16S ribosomal RNA gene Genome sequencing and assembly.</title>
        <authorList>
            <person name="Lee H."/>
        </authorList>
    </citation>
    <scope>NUCLEOTIDE SEQUENCE [LARGE SCALE GENOMIC DNA]</scope>
    <source>
        <strain evidence="3 4">HF-S3</strain>
    </source>
</reference>
<name>A0ABV0B892_9SPHN</name>
<evidence type="ECO:0000259" key="2">
    <source>
        <dbReference type="Pfam" id="PF14317"/>
    </source>
</evidence>
<dbReference type="Proteomes" id="UP001427805">
    <property type="component" value="Unassembled WGS sequence"/>
</dbReference>
<keyword evidence="1" id="KW-1133">Transmembrane helix</keyword>
<protein>
    <submittedName>
        <fullName evidence="3">YcxB family protein</fullName>
    </submittedName>
</protein>
<dbReference type="InterPro" id="IPR025588">
    <property type="entry name" value="YcxB-like_C"/>
</dbReference>
<evidence type="ECO:0000256" key="1">
    <source>
        <dbReference type="SAM" id="Phobius"/>
    </source>
</evidence>
<keyword evidence="1" id="KW-0472">Membrane</keyword>
<comment type="caution">
    <text evidence="3">The sequence shown here is derived from an EMBL/GenBank/DDBJ whole genome shotgun (WGS) entry which is preliminary data.</text>
</comment>
<feature type="domain" description="YcxB-like C-terminal" evidence="2">
    <location>
        <begin position="118"/>
        <end position="177"/>
    </location>
</feature>
<evidence type="ECO:0000313" key="4">
    <source>
        <dbReference type="Proteomes" id="UP001427805"/>
    </source>
</evidence>
<keyword evidence="4" id="KW-1185">Reference proteome</keyword>
<feature type="transmembrane region" description="Helical" evidence="1">
    <location>
        <begin position="46"/>
        <end position="65"/>
    </location>
</feature>
<dbReference type="Pfam" id="PF14317">
    <property type="entry name" value="YcxB"/>
    <property type="match status" value="1"/>
</dbReference>
<sequence>MLAAPRRLCHARAMQSVTFTPTLQDLIQVYRLNLITSWKSWRVIRAYLIGAAVVGGAAALAAWQLKFAPVPLAALAGIAYWLAALTGIFISAYLQMPRRVRRIFDQQKALHDETVIAWSDNEIVVTSARGHARFEWRDFTSIVAGRHAILFRQSDAIFNFLPTLVLTRDQIDEILTFGGAAGQRIIDG</sequence>
<keyword evidence="1" id="KW-0812">Transmembrane</keyword>
<evidence type="ECO:0000313" key="3">
    <source>
        <dbReference type="EMBL" id="MEN3747783.1"/>
    </source>
</evidence>
<accession>A0ABV0B892</accession>
<proteinExistence type="predicted"/>
<feature type="transmembrane region" description="Helical" evidence="1">
    <location>
        <begin position="71"/>
        <end position="94"/>
    </location>
</feature>